<dbReference type="RefSeq" id="WP_350448312.1">
    <property type="nucleotide sequence ID" value="NZ_CP158373.1"/>
</dbReference>
<feature type="transmembrane region" description="Helical" evidence="6">
    <location>
        <begin position="131"/>
        <end position="152"/>
    </location>
</feature>
<feature type="transmembrane region" description="Helical" evidence="6">
    <location>
        <begin position="436"/>
        <end position="455"/>
    </location>
</feature>
<evidence type="ECO:0000313" key="8">
    <source>
        <dbReference type="EMBL" id="XBY66482.1"/>
    </source>
</evidence>
<evidence type="ECO:0000256" key="3">
    <source>
        <dbReference type="ARBA" id="ARBA00022692"/>
    </source>
</evidence>
<keyword evidence="3 6" id="KW-0812">Transmembrane</keyword>
<feature type="transmembrane region" description="Helical" evidence="6">
    <location>
        <begin position="338"/>
        <end position="360"/>
    </location>
</feature>
<dbReference type="GO" id="GO:0055085">
    <property type="term" value="P:transmembrane transport"/>
    <property type="evidence" value="ECO:0007669"/>
    <property type="project" value="InterPro"/>
</dbReference>
<proteinExistence type="predicted"/>
<dbReference type="GO" id="GO:0006865">
    <property type="term" value="P:amino acid transport"/>
    <property type="evidence" value="ECO:0007669"/>
    <property type="project" value="InterPro"/>
</dbReference>
<keyword evidence="2" id="KW-0813">Transport</keyword>
<evidence type="ECO:0000256" key="1">
    <source>
        <dbReference type="ARBA" id="ARBA00004141"/>
    </source>
</evidence>
<evidence type="ECO:0000256" key="5">
    <source>
        <dbReference type="ARBA" id="ARBA00023136"/>
    </source>
</evidence>
<evidence type="ECO:0000259" key="7">
    <source>
        <dbReference type="Pfam" id="PF00324"/>
    </source>
</evidence>
<name>A0AAU7Y9Y0_9PSED</name>
<dbReference type="PANTHER" id="PTHR43495">
    <property type="entry name" value="GABA PERMEASE"/>
    <property type="match status" value="1"/>
</dbReference>
<dbReference type="PIRSF" id="PIRSF006060">
    <property type="entry name" value="AA_transporter"/>
    <property type="match status" value="1"/>
</dbReference>
<evidence type="ECO:0000256" key="4">
    <source>
        <dbReference type="ARBA" id="ARBA00022989"/>
    </source>
</evidence>
<protein>
    <submittedName>
        <fullName evidence="8">Amino acid permease</fullName>
    </submittedName>
</protein>
<dbReference type="Pfam" id="PF00324">
    <property type="entry name" value="AA_permease"/>
    <property type="match status" value="1"/>
</dbReference>
<feature type="transmembrane region" description="Helical" evidence="6">
    <location>
        <begin position="287"/>
        <end position="306"/>
    </location>
</feature>
<evidence type="ECO:0000256" key="6">
    <source>
        <dbReference type="SAM" id="Phobius"/>
    </source>
</evidence>
<feature type="transmembrane region" description="Helical" evidence="6">
    <location>
        <begin position="208"/>
        <end position="229"/>
    </location>
</feature>
<dbReference type="InterPro" id="IPR004840">
    <property type="entry name" value="Amino_acid_permease_CS"/>
</dbReference>
<accession>A0AAU7Y9Y0</accession>
<feature type="transmembrane region" description="Helical" evidence="6">
    <location>
        <begin position="250"/>
        <end position="267"/>
    </location>
</feature>
<feature type="transmembrane region" description="Helical" evidence="6">
    <location>
        <begin position="103"/>
        <end position="125"/>
    </location>
</feature>
<keyword evidence="5 6" id="KW-0472">Membrane</keyword>
<feature type="transmembrane region" description="Helical" evidence="6">
    <location>
        <begin position="28"/>
        <end position="49"/>
    </location>
</feature>
<reference evidence="8" key="1">
    <citation type="submission" date="2023-08" db="EMBL/GenBank/DDBJ databases">
        <title>Increased levels of nutrients transform a symbiont into a lethal pathobiont.</title>
        <authorList>
            <person name="Lachnit T."/>
            <person name="Ulrich L."/>
            <person name="Willmer F.M."/>
            <person name="Hasenbein T."/>
            <person name="Steiner L.X."/>
            <person name="Wolters M."/>
            <person name="Herbst E.M."/>
            <person name="Deines P."/>
        </authorList>
    </citation>
    <scope>NUCLEOTIDE SEQUENCE</scope>
    <source>
        <strain evidence="8">T3</strain>
    </source>
</reference>
<feature type="transmembrane region" description="Helical" evidence="6">
    <location>
        <begin position="366"/>
        <end position="388"/>
    </location>
</feature>
<feature type="domain" description="Amino acid permease/ SLC12A" evidence="7">
    <location>
        <begin position="26"/>
        <end position="456"/>
    </location>
</feature>
<sequence length="486" mass="52270">MTTKTGFAAIAAREQGLKRQLTSAQMSMIAIGGAIGTGLFMGSSFAIGFAGPGVLVSYALGALIALLLMGCLAEMTVAHPTSGSFGAYAEFYISPLAGFLVRYAYWASIVLAVGTEVTAIAMYMKHWFPDVAGWVWILLFSSVLIFTNAISVKAFGHFEYWFSAIKISAILAFILLGAWLVFGGQNPEYGFHHYVEHGGFMPNGISGVWIAVIIAIFSYLSIEMIAVAAGEAEHPEQAVKKAFKVTMVRLVVFYLLTLALILAMVPWHQSGQGAQSPFVSVMAQVGIPGATGLINFVILVAALSAMNSQLYTTTRMMFSLSRAGHAPKAMGRLSEAGVPLNALALSCTGIALATLINLVFPEQSFMLMMAISIFGALFAWMMIFLTHYRFRRYHQRLGNAPLAFRMWGFPYGTLLGLVLVLAVLVTTAFVPAFRMTLVFGVPILALLSIAYLLVLRRAAPAIGAEAGDLPVQLSGVGARTPEQERS</sequence>
<feature type="transmembrane region" description="Helical" evidence="6">
    <location>
        <begin position="164"/>
        <end position="182"/>
    </location>
</feature>
<gene>
    <name evidence="8" type="ORF">ABS648_12170</name>
</gene>
<dbReference type="FunFam" id="1.20.1740.10:FF:000001">
    <property type="entry name" value="Amino acid permease"/>
    <property type="match status" value="1"/>
</dbReference>
<comment type="subcellular location">
    <subcellularLocation>
        <location evidence="1">Membrane</location>
        <topology evidence="1">Multi-pass membrane protein</topology>
    </subcellularLocation>
</comment>
<dbReference type="InterPro" id="IPR004841">
    <property type="entry name" value="AA-permease/SLC12A_dom"/>
</dbReference>
<keyword evidence="4 6" id="KW-1133">Transmembrane helix</keyword>
<feature type="transmembrane region" description="Helical" evidence="6">
    <location>
        <begin position="55"/>
        <end position="73"/>
    </location>
</feature>
<dbReference type="PROSITE" id="PS00218">
    <property type="entry name" value="AMINO_ACID_PERMEASE_1"/>
    <property type="match status" value="1"/>
</dbReference>
<evidence type="ECO:0000256" key="2">
    <source>
        <dbReference type="ARBA" id="ARBA00022448"/>
    </source>
</evidence>
<dbReference type="PANTHER" id="PTHR43495:SF5">
    <property type="entry name" value="GAMMA-AMINOBUTYRIC ACID PERMEASE"/>
    <property type="match status" value="1"/>
</dbReference>
<organism evidence="8">
    <name type="scientific">Pseudomonas solani</name>
    <dbReference type="NCBI Taxonomy" id="2731552"/>
    <lineage>
        <taxon>Bacteria</taxon>
        <taxon>Pseudomonadati</taxon>
        <taxon>Pseudomonadota</taxon>
        <taxon>Gammaproteobacteria</taxon>
        <taxon>Pseudomonadales</taxon>
        <taxon>Pseudomonadaceae</taxon>
        <taxon>Pseudomonas</taxon>
    </lineage>
</organism>
<dbReference type="AlphaFoldDB" id="A0AAU7Y9Y0"/>
<dbReference type="Gene3D" id="1.20.1740.10">
    <property type="entry name" value="Amino acid/polyamine transporter I"/>
    <property type="match status" value="1"/>
</dbReference>
<dbReference type="EMBL" id="CP158373">
    <property type="protein sequence ID" value="XBY66482.1"/>
    <property type="molecule type" value="Genomic_DNA"/>
</dbReference>
<feature type="transmembrane region" description="Helical" evidence="6">
    <location>
        <begin position="409"/>
        <end position="430"/>
    </location>
</feature>
<dbReference type="GO" id="GO:0016020">
    <property type="term" value="C:membrane"/>
    <property type="evidence" value="ECO:0007669"/>
    <property type="project" value="UniProtKB-SubCell"/>
</dbReference>